<dbReference type="EMBL" id="JACEFO010002359">
    <property type="protein sequence ID" value="KAF8663734.1"/>
    <property type="molecule type" value="Genomic_DNA"/>
</dbReference>
<comment type="subcellular location">
    <subcellularLocation>
        <location evidence="1">Secreted</location>
    </subcellularLocation>
</comment>
<evidence type="ECO:0000256" key="2">
    <source>
        <dbReference type="ARBA" id="ARBA00005416"/>
    </source>
</evidence>
<evidence type="ECO:0000256" key="4">
    <source>
        <dbReference type="ARBA" id="ARBA00022729"/>
    </source>
</evidence>
<gene>
    <name evidence="8" type="ORF">HU200_055056</name>
</gene>
<keyword evidence="5" id="KW-0325">Glycoprotein</keyword>
<keyword evidence="3" id="KW-0964">Secreted</keyword>
<evidence type="ECO:0000313" key="9">
    <source>
        <dbReference type="Proteomes" id="UP000636709"/>
    </source>
</evidence>
<dbReference type="OrthoDB" id="592437at2759"/>
<comment type="similarity">
    <text evidence="2">Belongs to the CLV3/ESR signal peptide family.</text>
</comment>
<name>A0A835AJD7_9POAL</name>
<proteinExistence type="inferred from homology"/>
<evidence type="ECO:0000256" key="5">
    <source>
        <dbReference type="ARBA" id="ARBA00023180"/>
    </source>
</evidence>
<dbReference type="Proteomes" id="UP000636709">
    <property type="component" value="Unassembled WGS sequence"/>
</dbReference>
<evidence type="ECO:0000256" key="1">
    <source>
        <dbReference type="ARBA" id="ARBA00004613"/>
    </source>
</evidence>
<protein>
    <submittedName>
        <fullName evidence="8">Uncharacterized protein</fullName>
    </submittedName>
</protein>
<feature type="region of interest" description="Disordered" evidence="7">
    <location>
        <begin position="125"/>
        <end position="153"/>
    </location>
</feature>
<evidence type="ECO:0000256" key="7">
    <source>
        <dbReference type="SAM" id="MobiDB-lite"/>
    </source>
</evidence>
<comment type="caution">
    <text evidence="8">The sequence shown here is derived from an EMBL/GenBank/DDBJ whole genome shotgun (WGS) entry which is preliminary data.</text>
</comment>
<evidence type="ECO:0000256" key="3">
    <source>
        <dbReference type="ARBA" id="ARBA00022525"/>
    </source>
</evidence>
<keyword evidence="4" id="KW-0732">Signal</keyword>
<keyword evidence="9" id="KW-1185">Reference proteome</keyword>
<organism evidence="8 9">
    <name type="scientific">Digitaria exilis</name>
    <dbReference type="NCBI Taxonomy" id="1010633"/>
    <lineage>
        <taxon>Eukaryota</taxon>
        <taxon>Viridiplantae</taxon>
        <taxon>Streptophyta</taxon>
        <taxon>Embryophyta</taxon>
        <taxon>Tracheophyta</taxon>
        <taxon>Spermatophyta</taxon>
        <taxon>Magnoliopsida</taxon>
        <taxon>Liliopsida</taxon>
        <taxon>Poales</taxon>
        <taxon>Poaceae</taxon>
        <taxon>PACMAD clade</taxon>
        <taxon>Panicoideae</taxon>
        <taxon>Panicodae</taxon>
        <taxon>Paniceae</taxon>
        <taxon>Anthephorinae</taxon>
        <taxon>Digitaria</taxon>
    </lineage>
</organism>
<dbReference type="InterPro" id="IPR039616">
    <property type="entry name" value="CLE1-4"/>
</dbReference>
<sequence length="153" mass="15761">MYGLYKRCASSLQNPSAFSLYMIFTTLAPSGTELFASVRGCAPVSAAHGLSGDTSLRSKNSMARIGTGHLLCIALLLSAVVCSEPARVILAEQPGKIPAGGPGNVAEVSFSVQFASNNVRTVSGRQGQLAAVPGSAAHESKRQSPGGPDPQHH</sequence>
<dbReference type="GO" id="GO:0033612">
    <property type="term" value="F:receptor serine/threonine kinase binding"/>
    <property type="evidence" value="ECO:0007669"/>
    <property type="project" value="TreeGrafter"/>
</dbReference>
<dbReference type="PANTHER" id="PTHR33869:SF34">
    <property type="entry name" value="OS01G0673400 PROTEIN"/>
    <property type="match status" value="1"/>
</dbReference>
<dbReference type="AlphaFoldDB" id="A0A835AJD7"/>
<keyword evidence="6" id="KW-0379">Hydroxylation</keyword>
<accession>A0A835AJD7</accession>
<evidence type="ECO:0000313" key="8">
    <source>
        <dbReference type="EMBL" id="KAF8663734.1"/>
    </source>
</evidence>
<reference evidence="8" key="1">
    <citation type="submission" date="2020-07" db="EMBL/GenBank/DDBJ databases">
        <title>Genome sequence and genetic diversity analysis of an under-domesticated orphan crop, white fonio (Digitaria exilis).</title>
        <authorList>
            <person name="Bennetzen J.L."/>
            <person name="Chen S."/>
            <person name="Ma X."/>
            <person name="Wang X."/>
            <person name="Yssel A.E.J."/>
            <person name="Chaluvadi S.R."/>
            <person name="Johnson M."/>
            <person name="Gangashetty P."/>
            <person name="Hamidou F."/>
            <person name="Sanogo M.D."/>
            <person name="Zwaenepoel A."/>
            <person name="Wallace J."/>
            <person name="Van De Peer Y."/>
            <person name="Van Deynze A."/>
        </authorList>
    </citation>
    <scope>NUCLEOTIDE SEQUENCE</scope>
    <source>
        <tissue evidence="8">Leaves</tissue>
    </source>
</reference>
<dbReference type="GO" id="GO:0005576">
    <property type="term" value="C:extracellular region"/>
    <property type="evidence" value="ECO:0007669"/>
    <property type="project" value="UniProtKB-SubCell"/>
</dbReference>
<dbReference type="PANTHER" id="PTHR33869">
    <property type="entry name" value="CLAVATA3/ESR (CLE)-RELATED PROTEIN 3"/>
    <property type="match status" value="1"/>
</dbReference>
<evidence type="ECO:0000256" key="6">
    <source>
        <dbReference type="ARBA" id="ARBA00023278"/>
    </source>
</evidence>